<dbReference type="Pfam" id="PF02780">
    <property type="entry name" value="Transketolase_C"/>
    <property type="match status" value="1"/>
</dbReference>
<dbReference type="InterPro" id="IPR033248">
    <property type="entry name" value="Transketolase_C"/>
</dbReference>
<dbReference type="PANTHER" id="PTHR43257:SF2">
    <property type="entry name" value="PYRUVATE DEHYDROGENASE E1 COMPONENT SUBUNIT BETA"/>
    <property type="match status" value="1"/>
</dbReference>
<dbReference type="Proteomes" id="UP000198253">
    <property type="component" value="Chromosome I"/>
</dbReference>
<dbReference type="InParanoid" id="A0A1C4ZDX1"/>
<name>A0A1C4ZDX1_MICEC</name>
<dbReference type="Gene3D" id="3.40.50.920">
    <property type="match status" value="1"/>
</dbReference>
<sequence length="330" mass="34620">MTRRHPVGTAVRSALTEQPDLHMFCTYQQPDLVDLFGPDRMVRLPIAENAMVGMAVGMALVGRRVLVSIARVAFLFTAFDPLVNQATKWRYMSDGQFSVPLVIRGLTRGDEHLGAQHEHSAHSMLSQIPGLVVAVPSSPNSAAGLLATALRHPDPVVVLESPRLYTPDWADLPEPEATPAPLPFGVAGRALAGRDLTLVGIGNTVALCLRAARRLAGHGLRCQVVDLRTAAPLDRDGTAGLVAGAGPVVLVDEEPRASSLLCDLGLHLVQVGAVEPDRLAFVCGAAVPAPASPVLLAPLLPTVDDVVGSALALTRRRYAATGGTSTAGSH</sequence>
<dbReference type="GO" id="GO:0016491">
    <property type="term" value="F:oxidoreductase activity"/>
    <property type="evidence" value="ECO:0007669"/>
    <property type="project" value="UniProtKB-KW"/>
</dbReference>
<dbReference type="InterPro" id="IPR005475">
    <property type="entry name" value="Transketolase-like_Pyr-bd"/>
</dbReference>
<dbReference type="InterPro" id="IPR029061">
    <property type="entry name" value="THDP-binding"/>
</dbReference>
<evidence type="ECO:0000256" key="3">
    <source>
        <dbReference type="ARBA" id="ARBA00023052"/>
    </source>
</evidence>
<dbReference type="AlphaFoldDB" id="A0A1C4ZDX1"/>
<reference evidence="6" key="1">
    <citation type="submission" date="2016-06" db="EMBL/GenBank/DDBJ databases">
        <authorList>
            <person name="Varghese N."/>
            <person name="Submissions Spin"/>
        </authorList>
    </citation>
    <scope>NUCLEOTIDE SEQUENCE [LARGE SCALE GENOMIC DNA]</scope>
    <source>
        <strain evidence="6">DSM 43816</strain>
    </source>
</reference>
<accession>A0A1C4ZDX1</accession>
<dbReference type="RefSeq" id="WP_088983875.1">
    <property type="nucleotide sequence ID" value="NZ_LT607413.1"/>
</dbReference>
<keyword evidence="6" id="KW-1185">Reference proteome</keyword>
<dbReference type="InterPro" id="IPR009014">
    <property type="entry name" value="Transketo_C/PFOR_II"/>
</dbReference>
<keyword evidence="3" id="KW-0786">Thiamine pyrophosphate</keyword>
<dbReference type="SUPFAM" id="SSF52922">
    <property type="entry name" value="TK C-terminal domain-like"/>
    <property type="match status" value="1"/>
</dbReference>
<protein>
    <submittedName>
        <fullName evidence="5">Pyruvate dehydrogenase E1 component beta subunit</fullName>
    </submittedName>
</protein>
<dbReference type="GO" id="GO:0000287">
    <property type="term" value="F:magnesium ion binding"/>
    <property type="evidence" value="ECO:0007669"/>
    <property type="project" value="UniProtKB-ARBA"/>
</dbReference>
<dbReference type="OrthoDB" id="9766715at2"/>
<keyword evidence="5" id="KW-0670">Pyruvate</keyword>
<keyword evidence="2" id="KW-0560">Oxidoreductase</keyword>
<dbReference type="Gene3D" id="3.40.50.970">
    <property type="match status" value="1"/>
</dbReference>
<proteinExistence type="predicted"/>
<evidence type="ECO:0000259" key="4">
    <source>
        <dbReference type="SMART" id="SM00861"/>
    </source>
</evidence>
<evidence type="ECO:0000256" key="2">
    <source>
        <dbReference type="ARBA" id="ARBA00023002"/>
    </source>
</evidence>
<comment type="cofactor">
    <cofactor evidence="1">
        <name>thiamine diphosphate</name>
        <dbReference type="ChEBI" id="CHEBI:58937"/>
    </cofactor>
</comment>
<feature type="domain" description="Transketolase-like pyrimidine-binding" evidence="4">
    <location>
        <begin position="1"/>
        <end position="167"/>
    </location>
</feature>
<dbReference type="SUPFAM" id="SSF52518">
    <property type="entry name" value="Thiamin diphosphate-binding fold (THDP-binding)"/>
    <property type="match status" value="1"/>
</dbReference>
<dbReference type="Pfam" id="PF02779">
    <property type="entry name" value="Transket_pyr"/>
    <property type="match status" value="1"/>
</dbReference>
<gene>
    <name evidence="5" type="ORF">GA0070618_5124</name>
</gene>
<evidence type="ECO:0000256" key="1">
    <source>
        <dbReference type="ARBA" id="ARBA00001964"/>
    </source>
</evidence>
<organism evidence="5 6">
    <name type="scientific">Micromonospora echinospora</name>
    <name type="common">Micromonospora purpurea</name>
    <dbReference type="NCBI Taxonomy" id="1877"/>
    <lineage>
        <taxon>Bacteria</taxon>
        <taxon>Bacillati</taxon>
        <taxon>Actinomycetota</taxon>
        <taxon>Actinomycetes</taxon>
        <taxon>Micromonosporales</taxon>
        <taxon>Micromonosporaceae</taxon>
        <taxon>Micromonospora</taxon>
    </lineage>
</organism>
<dbReference type="SMART" id="SM00861">
    <property type="entry name" value="Transket_pyr"/>
    <property type="match status" value="1"/>
</dbReference>
<dbReference type="EMBL" id="LT607413">
    <property type="protein sequence ID" value="SCF31200.1"/>
    <property type="molecule type" value="Genomic_DNA"/>
</dbReference>
<dbReference type="PANTHER" id="PTHR43257">
    <property type="entry name" value="PYRUVATE DEHYDROGENASE E1 COMPONENT BETA SUBUNIT"/>
    <property type="match status" value="1"/>
</dbReference>
<evidence type="ECO:0000313" key="5">
    <source>
        <dbReference type="EMBL" id="SCF31200.1"/>
    </source>
</evidence>
<evidence type="ECO:0000313" key="6">
    <source>
        <dbReference type="Proteomes" id="UP000198253"/>
    </source>
</evidence>